<accession>A0A915JS95</accession>
<keyword evidence="1" id="KW-0479">Metal-binding</keyword>
<dbReference type="GO" id="GO:0008270">
    <property type="term" value="F:zinc ion binding"/>
    <property type="evidence" value="ECO:0007669"/>
    <property type="project" value="InterPro"/>
</dbReference>
<evidence type="ECO:0000313" key="3">
    <source>
        <dbReference type="Proteomes" id="UP000887565"/>
    </source>
</evidence>
<feature type="domain" description="GON" evidence="2">
    <location>
        <begin position="1"/>
        <end position="184"/>
    </location>
</feature>
<name>A0A915JS95_ROMCU</name>
<reference evidence="4" key="1">
    <citation type="submission" date="2022-11" db="UniProtKB">
        <authorList>
            <consortium name="WormBaseParasite"/>
        </authorList>
    </citation>
    <scope>IDENTIFICATION</scope>
</reference>
<dbReference type="PROSITE" id="PS51046">
    <property type="entry name" value="GON"/>
    <property type="match status" value="1"/>
</dbReference>
<dbReference type="Pfam" id="PF08685">
    <property type="entry name" value="GON"/>
    <property type="match status" value="1"/>
</dbReference>
<evidence type="ECO:0000256" key="1">
    <source>
        <dbReference type="ARBA" id="ARBA00022723"/>
    </source>
</evidence>
<keyword evidence="3" id="KW-1185">Reference proteome</keyword>
<organism evidence="3 4">
    <name type="scientific">Romanomermis culicivorax</name>
    <name type="common">Nematode worm</name>
    <dbReference type="NCBI Taxonomy" id="13658"/>
    <lineage>
        <taxon>Eukaryota</taxon>
        <taxon>Metazoa</taxon>
        <taxon>Ecdysozoa</taxon>
        <taxon>Nematoda</taxon>
        <taxon>Enoplea</taxon>
        <taxon>Dorylaimia</taxon>
        <taxon>Mermithida</taxon>
        <taxon>Mermithoidea</taxon>
        <taxon>Mermithidae</taxon>
        <taxon>Romanomermis</taxon>
    </lineage>
</organism>
<protein>
    <submittedName>
        <fullName evidence="4">GON domain-containing protein</fullName>
    </submittedName>
</protein>
<evidence type="ECO:0000313" key="4">
    <source>
        <dbReference type="WBParaSite" id="nRc.2.0.1.t28973-RA"/>
    </source>
</evidence>
<evidence type="ECO:0000259" key="2">
    <source>
        <dbReference type="PROSITE" id="PS51046"/>
    </source>
</evidence>
<dbReference type="Proteomes" id="UP000887565">
    <property type="component" value="Unplaced"/>
</dbReference>
<proteinExistence type="predicted"/>
<dbReference type="WBParaSite" id="nRc.2.0.1.t28973-RA">
    <property type="protein sequence ID" value="nRc.2.0.1.t28973-RA"/>
    <property type="gene ID" value="nRc.2.0.1.g28973"/>
</dbReference>
<dbReference type="GO" id="GO:0004222">
    <property type="term" value="F:metalloendopeptidase activity"/>
    <property type="evidence" value="ECO:0007669"/>
    <property type="project" value="InterPro"/>
</dbReference>
<dbReference type="InterPro" id="IPR012314">
    <property type="entry name" value="Pept_M12B_GON-ADAMTSs"/>
</dbReference>
<dbReference type="OMA" id="EGHRTEM"/>
<dbReference type="AlphaFoldDB" id="A0A915JS95"/>
<sequence length="184" mass="21319">MEQRTVEDGVYEVLVHGKRLEVYCRNMNSSMPQEYLPLRSFSGINNARRNFAEFYSKRLLYPFTCPFNGNRNDSCICAPEGSSKSGITFYKKLRLDLKNMKINIMDSLFSETPFGSLIPYATAGDCYSAVHCPQGRFNIDLTGTGFKIAKGSMWREEGHRTEMDIQFRNQLQRNYEKFYPPKEL</sequence>